<gene>
    <name evidence="1" type="ORF">ACFFPI_07385</name>
</gene>
<keyword evidence="2" id="KW-1185">Reference proteome</keyword>
<organism evidence="1 2">
    <name type="scientific">Arthrobacter methylotrophus</name>
    <dbReference type="NCBI Taxonomy" id="121291"/>
    <lineage>
        <taxon>Bacteria</taxon>
        <taxon>Bacillati</taxon>
        <taxon>Actinomycetota</taxon>
        <taxon>Actinomycetes</taxon>
        <taxon>Micrococcales</taxon>
        <taxon>Micrococcaceae</taxon>
        <taxon>Arthrobacter</taxon>
    </lineage>
</organism>
<accession>A0ABV5UN85</accession>
<proteinExistence type="predicted"/>
<reference evidence="1 2" key="1">
    <citation type="submission" date="2024-09" db="EMBL/GenBank/DDBJ databases">
        <authorList>
            <person name="Sun Q."/>
            <person name="Mori K."/>
        </authorList>
    </citation>
    <scope>NUCLEOTIDE SEQUENCE [LARGE SCALE GENOMIC DNA]</scope>
    <source>
        <strain evidence="1 2">JCM 13519</strain>
    </source>
</reference>
<dbReference type="RefSeq" id="WP_345042530.1">
    <property type="nucleotide sequence ID" value="NZ_BAABED010000001.1"/>
</dbReference>
<dbReference type="Proteomes" id="UP001589536">
    <property type="component" value="Unassembled WGS sequence"/>
</dbReference>
<name>A0ABV5UN85_9MICC</name>
<comment type="caution">
    <text evidence="1">The sequence shown here is derived from an EMBL/GenBank/DDBJ whole genome shotgun (WGS) entry which is preliminary data.</text>
</comment>
<evidence type="ECO:0000313" key="2">
    <source>
        <dbReference type="Proteomes" id="UP001589536"/>
    </source>
</evidence>
<dbReference type="EMBL" id="JBHMBH010000019">
    <property type="protein sequence ID" value="MFB9713977.1"/>
    <property type="molecule type" value="Genomic_DNA"/>
</dbReference>
<protein>
    <submittedName>
        <fullName evidence="1">Uncharacterized protein</fullName>
    </submittedName>
</protein>
<sequence>MQDPNSFEAYDPGGISAYSTPVDRGLARIESRDMVEITAKTSSVSDLIEFHSEYGENIEFDGADHNTYSQETCQCGMPLGAHLSLDAHRAREVEAFIATQLAKSFLTVRNQLQQVAAELTVHDAPLHIQADLDQIIVENSLRVGLKDPEVENKAKALRVAIIELGLPHGVDFHNQDGSATFIWQQFHHRVTVYVTHCEPYEVEDVPNGPVTPFRSDDPQAVAQKIMVLLAAR</sequence>
<evidence type="ECO:0000313" key="1">
    <source>
        <dbReference type="EMBL" id="MFB9713977.1"/>
    </source>
</evidence>